<organism evidence="2 3">
    <name type="scientific">Hafnia paralvei</name>
    <dbReference type="NCBI Taxonomy" id="546367"/>
    <lineage>
        <taxon>Bacteria</taxon>
        <taxon>Pseudomonadati</taxon>
        <taxon>Pseudomonadota</taxon>
        <taxon>Gammaproteobacteria</taxon>
        <taxon>Enterobacterales</taxon>
        <taxon>Hafniaceae</taxon>
        <taxon>Hafnia</taxon>
    </lineage>
</organism>
<dbReference type="CDD" id="cd05244">
    <property type="entry name" value="BVR-B_like_SDR_a"/>
    <property type="match status" value="1"/>
</dbReference>
<reference evidence="2 3" key="1">
    <citation type="submission" date="2017-08" db="EMBL/GenBank/DDBJ databases">
        <title>Draft Genome Sequence of Hafnia alvei CITHA-6 Isolated from Raw Bovine Milk.</title>
        <authorList>
            <person name="Culligan E.P."/>
            <person name="Mcsweeney A."/>
            <person name="O'Doherty C."/>
            <person name="Gleeson E."/>
            <person name="O'Riordan D."/>
            <person name="Sleator R.D."/>
        </authorList>
    </citation>
    <scope>NUCLEOTIDE SEQUENCE [LARGE SCALE GENOMIC DNA]</scope>
    <source>
        <strain evidence="2 3">CITHA-6</strain>
    </source>
</reference>
<dbReference type="InterPro" id="IPR036291">
    <property type="entry name" value="NAD(P)-bd_dom_sf"/>
</dbReference>
<comment type="caution">
    <text evidence="2">The sequence shown here is derived from an EMBL/GenBank/DDBJ whole genome shotgun (WGS) entry which is preliminary data.</text>
</comment>
<evidence type="ECO:0000313" key="3">
    <source>
        <dbReference type="Proteomes" id="UP000218796"/>
    </source>
</evidence>
<dbReference type="PANTHER" id="PTHR43355:SF2">
    <property type="entry name" value="FLAVIN REDUCTASE (NADPH)"/>
    <property type="match status" value="1"/>
</dbReference>
<dbReference type="Gene3D" id="3.40.50.720">
    <property type="entry name" value="NAD(P)-binding Rossmann-like Domain"/>
    <property type="match status" value="1"/>
</dbReference>
<accession>A0A2A2MF57</accession>
<dbReference type="InterPro" id="IPR016040">
    <property type="entry name" value="NAD(P)-bd_dom"/>
</dbReference>
<protein>
    <submittedName>
        <fullName evidence="2">NAD(P)-dependent oxidoreductase</fullName>
    </submittedName>
</protein>
<gene>
    <name evidence="2" type="ORF">CJD50_08435</name>
</gene>
<dbReference type="OrthoDB" id="9787486at2"/>
<keyword evidence="3" id="KW-1185">Reference proteome</keyword>
<feature type="domain" description="NAD(P)-binding" evidence="1">
    <location>
        <begin position="7"/>
        <end position="198"/>
    </location>
</feature>
<proteinExistence type="predicted"/>
<evidence type="ECO:0000313" key="2">
    <source>
        <dbReference type="EMBL" id="PAV97660.1"/>
    </source>
</evidence>
<dbReference type="RefSeq" id="WP_039186635.1">
    <property type="nucleotide sequence ID" value="NZ_CAUFSP010000008.1"/>
</dbReference>
<dbReference type="EMBL" id="NQMS01000002">
    <property type="protein sequence ID" value="PAV97660.1"/>
    <property type="molecule type" value="Genomic_DNA"/>
</dbReference>
<dbReference type="GO" id="GO:0016646">
    <property type="term" value="F:oxidoreductase activity, acting on the CH-NH group of donors, NAD or NADP as acceptor"/>
    <property type="evidence" value="ECO:0007669"/>
    <property type="project" value="TreeGrafter"/>
</dbReference>
<dbReference type="SUPFAM" id="SSF51735">
    <property type="entry name" value="NAD(P)-binding Rossmann-fold domains"/>
    <property type="match status" value="1"/>
</dbReference>
<name>A0A2A2MF57_9GAMM</name>
<evidence type="ECO:0000259" key="1">
    <source>
        <dbReference type="Pfam" id="PF13460"/>
    </source>
</evidence>
<dbReference type="AlphaFoldDB" id="A0A2A2MF57"/>
<dbReference type="Pfam" id="PF13460">
    <property type="entry name" value="NAD_binding_10"/>
    <property type="match status" value="1"/>
</dbReference>
<dbReference type="PANTHER" id="PTHR43355">
    <property type="entry name" value="FLAVIN REDUCTASE (NADPH)"/>
    <property type="match status" value="1"/>
</dbReference>
<dbReference type="InterPro" id="IPR051606">
    <property type="entry name" value="Polyketide_Oxido-like"/>
</dbReference>
<sequence>MKLAIIGATGFVGRVVVDEALARGHEVTAIARSQKDLPDVDRLHIALGDVTNVDWLTQTLKGVDAVISAFNPGWTDPDLYANFVKGSDAILTAVEKSGVKRFLVVGGAGSLEVAPSVELIDTPQFPAEIRPGAQGARELRNKLRAGSELDWTVLCPAAMLEPGKRTGHFRLGTTSLLMNGDAPANISVQDLAVAILNEIEQPQFIKQQFTAAY</sequence>
<dbReference type="Proteomes" id="UP000218796">
    <property type="component" value="Unassembled WGS sequence"/>
</dbReference>